<dbReference type="EC" id="2.2.1.6" evidence="4 14"/>
<keyword evidence="11 14" id="KW-0786">Thiamine pyrophosphate</keyword>
<comment type="pathway">
    <text evidence="1 14">Amino-acid biosynthesis; L-isoleucine biosynthesis; L-isoleucine from 2-oxobutanoate: step 1/4.</text>
</comment>
<dbReference type="GO" id="GO:0030976">
    <property type="term" value="F:thiamine pyrophosphate binding"/>
    <property type="evidence" value="ECO:0007669"/>
    <property type="project" value="UniProtKB-UniRule"/>
</dbReference>
<evidence type="ECO:0000256" key="4">
    <source>
        <dbReference type="ARBA" id="ARBA00013145"/>
    </source>
</evidence>
<dbReference type="Pfam" id="PF02775">
    <property type="entry name" value="TPP_enzyme_C"/>
    <property type="match status" value="1"/>
</dbReference>
<keyword evidence="8 14" id="KW-0479">Metal-binding</keyword>
<dbReference type="Proteomes" id="UP000321332">
    <property type="component" value="Chromosome"/>
</dbReference>
<dbReference type="GeneID" id="61187218"/>
<dbReference type="InterPro" id="IPR000399">
    <property type="entry name" value="TPP-bd_CS"/>
</dbReference>
<evidence type="ECO:0000256" key="8">
    <source>
        <dbReference type="ARBA" id="ARBA00022723"/>
    </source>
</evidence>
<dbReference type="CDD" id="cd02015">
    <property type="entry name" value="TPP_AHAS"/>
    <property type="match status" value="1"/>
</dbReference>
<dbReference type="InterPro" id="IPR011766">
    <property type="entry name" value="TPP_enzyme_TPP-bd"/>
</dbReference>
<dbReference type="GO" id="GO:0009097">
    <property type="term" value="P:isoleucine biosynthetic process"/>
    <property type="evidence" value="ECO:0007669"/>
    <property type="project" value="TreeGrafter"/>
</dbReference>
<evidence type="ECO:0000259" key="16">
    <source>
        <dbReference type="Pfam" id="PF02775"/>
    </source>
</evidence>
<organism evidence="18 19">
    <name type="scientific">Leuconostoc carnosum</name>
    <dbReference type="NCBI Taxonomy" id="1252"/>
    <lineage>
        <taxon>Bacteria</taxon>
        <taxon>Bacillati</taxon>
        <taxon>Bacillota</taxon>
        <taxon>Bacilli</taxon>
        <taxon>Lactobacillales</taxon>
        <taxon>Lactobacillaceae</taxon>
        <taxon>Leuconostoc</taxon>
    </lineage>
</organism>
<dbReference type="InterPro" id="IPR012846">
    <property type="entry name" value="Acetolactate_synth_lsu"/>
</dbReference>
<evidence type="ECO:0000256" key="7">
    <source>
        <dbReference type="ARBA" id="ARBA00022679"/>
    </source>
</evidence>
<evidence type="ECO:0000256" key="10">
    <source>
        <dbReference type="ARBA" id="ARBA00022842"/>
    </source>
</evidence>
<evidence type="ECO:0000256" key="3">
    <source>
        <dbReference type="ARBA" id="ARBA00007812"/>
    </source>
</evidence>
<evidence type="ECO:0000313" key="19">
    <source>
        <dbReference type="Proteomes" id="UP000321332"/>
    </source>
</evidence>
<dbReference type="Pfam" id="PF02776">
    <property type="entry name" value="TPP_enzyme_N"/>
    <property type="match status" value="1"/>
</dbReference>
<feature type="domain" description="Thiamine pyrophosphate enzyme N-terminal TPP-binding" evidence="17">
    <location>
        <begin position="11"/>
        <end position="127"/>
    </location>
</feature>
<comment type="catalytic activity">
    <reaction evidence="13 14">
        <text>2 pyruvate + H(+) = (2S)-2-acetolactate + CO2</text>
        <dbReference type="Rhea" id="RHEA:25249"/>
        <dbReference type="ChEBI" id="CHEBI:15361"/>
        <dbReference type="ChEBI" id="CHEBI:15378"/>
        <dbReference type="ChEBI" id="CHEBI:16526"/>
        <dbReference type="ChEBI" id="CHEBI:58476"/>
        <dbReference type="EC" id="2.2.1.6"/>
    </reaction>
</comment>
<keyword evidence="12 14" id="KW-0100">Branched-chain amino acid biosynthesis</keyword>
<dbReference type="Pfam" id="PF00205">
    <property type="entry name" value="TPP_enzyme_M"/>
    <property type="match status" value="1"/>
</dbReference>
<dbReference type="GO" id="GO:0003984">
    <property type="term" value="F:acetolactate synthase activity"/>
    <property type="evidence" value="ECO:0007669"/>
    <property type="project" value="UniProtKB-EC"/>
</dbReference>
<keyword evidence="9" id="KW-0274">FAD</keyword>
<dbReference type="InterPro" id="IPR029035">
    <property type="entry name" value="DHS-like_NAD/FAD-binding_dom"/>
</dbReference>
<evidence type="ECO:0000256" key="13">
    <source>
        <dbReference type="ARBA" id="ARBA00048670"/>
    </source>
</evidence>
<dbReference type="CDD" id="cd07035">
    <property type="entry name" value="TPP_PYR_POX_like"/>
    <property type="match status" value="1"/>
</dbReference>
<keyword evidence="7 14" id="KW-0808">Transferase</keyword>
<dbReference type="FunFam" id="3.40.50.970:FF:000016">
    <property type="entry name" value="Acetolactate synthase"/>
    <property type="match status" value="1"/>
</dbReference>
<keyword evidence="6" id="KW-0285">Flavoprotein</keyword>
<evidence type="ECO:0000256" key="11">
    <source>
        <dbReference type="ARBA" id="ARBA00023052"/>
    </source>
</evidence>
<dbReference type="InterPro" id="IPR039368">
    <property type="entry name" value="AHAS_TPP"/>
</dbReference>
<name>A0AAE6IK54_LEUCA</name>
<dbReference type="InterPro" id="IPR012001">
    <property type="entry name" value="Thiamin_PyroP_enz_TPP-bd_dom"/>
</dbReference>
<evidence type="ECO:0000256" key="1">
    <source>
        <dbReference type="ARBA" id="ARBA00004974"/>
    </source>
</evidence>
<dbReference type="FunFam" id="3.40.50.970:FF:000007">
    <property type="entry name" value="Acetolactate synthase"/>
    <property type="match status" value="1"/>
</dbReference>
<gene>
    <name evidence="18" type="primary">ilvB</name>
    <name evidence="18" type="ORF">FGL89_05615</name>
</gene>
<evidence type="ECO:0000256" key="2">
    <source>
        <dbReference type="ARBA" id="ARBA00005025"/>
    </source>
</evidence>
<protein>
    <recommendedName>
        <fullName evidence="4 14">Acetolactate synthase</fullName>
        <ecNumber evidence="4 14">2.2.1.6</ecNumber>
    </recommendedName>
</protein>
<dbReference type="PANTHER" id="PTHR18968:SF13">
    <property type="entry name" value="ACETOLACTATE SYNTHASE CATALYTIC SUBUNIT, MITOCHONDRIAL"/>
    <property type="match status" value="1"/>
</dbReference>
<evidence type="ECO:0000259" key="17">
    <source>
        <dbReference type="Pfam" id="PF02776"/>
    </source>
</evidence>
<comment type="pathway">
    <text evidence="2 14">Amino-acid biosynthesis; L-valine biosynthesis; L-valine from pyruvate: step 1/4.</text>
</comment>
<comment type="similarity">
    <text evidence="3 14">Belongs to the TPP enzyme family.</text>
</comment>
<reference evidence="18 19" key="1">
    <citation type="submission" date="2019-06" db="EMBL/GenBank/DDBJ databases">
        <title>Genome analyses of bacteria isolated from kimchi.</title>
        <authorList>
            <person name="Lee S."/>
            <person name="Ahn S."/>
            <person name="Roh S."/>
        </authorList>
    </citation>
    <scope>NUCLEOTIDE SEQUENCE [LARGE SCALE GENOMIC DNA]</scope>
    <source>
        <strain evidence="18 19">CBA3620</strain>
    </source>
</reference>
<evidence type="ECO:0000256" key="12">
    <source>
        <dbReference type="ARBA" id="ARBA00023304"/>
    </source>
</evidence>
<evidence type="ECO:0000256" key="6">
    <source>
        <dbReference type="ARBA" id="ARBA00022630"/>
    </source>
</evidence>
<proteinExistence type="inferred from homology"/>
<dbReference type="OMA" id="QETDMIG"/>
<dbReference type="GO" id="GO:0009099">
    <property type="term" value="P:L-valine biosynthetic process"/>
    <property type="evidence" value="ECO:0007669"/>
    <property type="project" value="TreeGrafter"/>
</dbReference>
<evidence type="ECO:0000256" key="9">
    <source>
        <dbReference type="ARBA" id="ARBA00022827"/>
    </source>
</evidence>
<dbReference type="PANTHER" id="PTHR18968">
    <property type="entry name" value="THIAMINE PYROPHOSPHATE ENZYMES"/>
    <property type="match status" value="1"/>
</dbReference>
<dbReference type="GO" id="GO:0005948">
    <property type="term" value="C:acetolactate synthase complex"/>
    <property type="evidence" value="ECO:0007669"/>
    <property type="project" value="TreeGrafter"/>
</dbReference>
<feature type="domain" description="Thiamine pyrophosphate enzyme central" evidence="15">
    <location>
        <begin position="202"/>
        <end position="337"/>
    </location>
</feature>
<comment type="cofactor">
    <cofactor evidence="14">
        <name>Mg(2+)</name>
        <dbReference type="ChEBI" id="CHEBI:18420"/>
    </cofactor>
    <text evidence="14">Binds 1 Mg(2+) ion per subunit.</text>
</comment>
<keyword evidence="10 14" id="KW-0460">Magnesium</keyword>
<evidence type="ECO:0000259" key="15">
    <source>
        <dbReference type="Pfam" id="PF00205"/>
    </source>
</evidence>
<dbReference type="AlphaFoldDB" id="A0AAE6IK54"/>
<dbReference type="InterPro" id="IPR012000">
    <property type="entry name" value="Thiamin_PyroP_enz_cen_dom"/>
</dbReference>
<dbReference type="PROSITE" id="PS00187">
    <property type="entry name" value="TPP_ENZYMES"/>
    <property type="match status" value="1"/>
</dbReference>
<dbReference type="EMBL" id="CP042374">
    <property type="protein sequence ID" value="QEA33637.1"/>
    <property type="molecule type" value="Genomic_DNA"/>
</dbReference>
<dbReference type="SUPFAM" id="SSF52467">
    <property type="entry name" value="DHS-like NAD/FAD-binding domain"/>
    <property type="match status" value="1"/>
</dbReference>
<dbReference type="GO" id="GO:0050660">
    <property type="term" value="F:flavin adenine dinucleotide binding"/>
    <property type="evidence" value="ECO:0007669"/>
    <property type="project" value="InterPro"/>
</dbReference>
<evidence type="ECO:0000313" key="18">
    <source>
        <dbReference type="EMBL" id="QEA33637.1"/>
    </source>
</evidence>
<dbReference type="RefSeq" id="WP_014974945.1">
    <property type="nucleotide sequence ID" value="NZ_CP042374.1"/>
</dbReference>
<evidence type="ECO:0000256" key="5">
    <source>
        <dbReference type="ARBA" id="ARBA00022605"/>
    </source>
</evidence>
<dbReference type="InterPro" id="IPR045229">
    <property type="entry name" value="TPP_enz"/>
</dbReference>
<dbReference type="InterPro" id="IPR029061">
    <property type="entry name" value="THDP-binding"/>
</dbReference>
<accession>A0AAE6IK54</accession>
<evidence type="ECO:0000256" key="14">
    <source>
        <dbReference type="RuleBase" id="RU003591"/>
    </source>
</evidence>
<dbReference type="GO" id="GO:0000287">
    <property type="term" value="F:magnesium ion binding"/>
    <property type="evidence" value="ECO:0007669"/>
    <property type="project" value="UniProtKB-UniRule"/>
</dbReference>
<feature type="domain" description="Thiamine pyrophosphate enzyme TPP-binding" evidence="16">
    <location>
        <begin position="396"/>
        <end position="544"/>
    </location>
</feature>
<dbReference type="FunFam" id="3.40.50.1220:FF:000008">
    <property type="entry name" value="Acetolactate synthase"/>
    <property type="match status" value="1"/>
</dbReference>
<dbReference type="Gene3D" id="3.40.50.970">
    <property type="match status" value="2"/>
</dbReference>
<dbReference type="SUPFAM" id="SSF52518">
    <property type="entry name" value="Thiamin diphosphate-binding fold (THDP-binding)"/>
    <property type="match status" value="2"/>
</dbReference>
<keyword evidence="5 14" id="KW-0028">Amino-acid biosynthesis</keyword>
<sequence length="572" mass="61881">MQDVQSRVSQTGAQILLDSLEKAGVQVLFGYPGGAVIPMYDALYDNLNGIEHILVRHEQAAAHAAEGYAKATGKPGVVLVTSGPGATNTVTGIADAYGDSVPLIVISGQVGTHGIGTNAFQELDMLSITSSITKMSYQVHHVDELPSIVAEAYQVATSGRPGPVLIDLPKDITLESDVSGTLPSQSARKINLTEPALNLTKIQELVEGLSRAKQPVIIAGAGVLKANAQGLLRQLVNQYHIPVVSTLLGLGAMTSDNPFFLGMAGMHGSVLANTALDQADFILNIGSRFDDRVVTNAKDFSRHATIAHIDIDITEIGRVLETAYQIHADAYEALSAILKFSEFKKMAITKDWQSKNQQQPNQPIFDYPETDQAIMPQTVIENIGQLTKGKALIVTDVGQHQMWVAQHYPFQDNHQLSTSGGLGTMGYGIPAAIGAKIAKPDREVVLFVGDGGFQMTSEELAILNDNNLNIKIVMLNNHSLGMVRQWQTLLFNQRLSQTVFDTQPNFGKLASAYGINYMLLDQPDSLTDDLQRAFASEKSILIEVIIPEDAQVLPMINAGAPYRDMITWGENK</sequence>
<dbReference type="Gene3D" id="3.40.50.1220">
    <property type="entry name" value="TPP-binding domain"/>
    <property type="match status" value="1"/>
</dbReference>
<comment type="cofactor">
    <cofactor evidence="14">
        <name>thiamine diphosphate</name>
        <dbReference type="ChEBI" id="CHEBI:58937"/>
    </cofactor>
    <text evidence="14">Binds 1 thiamine pyrophosphate per subunit.</text>
</comment>
<dbReference type="NCBIfam" id="TIGR00118">
    <property type="entry name" value="acolac_lg"/>
    <property type="match status" value="1"/>
</dbReference>